<dbReference type="GO" id="GO:0016747">
    <property type="term" value="F:acyltransferase activity, transferring groups other than amino-acyl groups"/>
    <property type="evidence" value="ECO:0007669"/>
    <property type="project" value="InterPro"/>
</dbReference>
<reference evidence="2 3" key="1">
    <citation type="submission" date="2020-08" db="EMBL/GenBank/DDBJ databases">
        <title>Genomic Encyclopedia of Type Strains, Phase IV (KMG-IV): sequencing the most valuable type-strain genomes for metagenomic binning, comparative biology and taxonomic classification.</title>
        <authorList>
            <person name="Goeker M."/>
        </authorList>
    </citation>
    <scope>NUCLEOTIDE SEQUENCE [LARGE SCALE GENOMIC DNA]</scope>
    <source>
        <strain evidence="2 3">DSM 19612</strain>
    </source>
</reference>
<dbReference type="CDD" id="cd04301">
    <property type="entry name" value="NAT_SF"/>
    <property type="match status" value="1"/>
</dbReference>
<dbReference type="EMBL" id="JACHGH010000006">
    <property type="protein sequence ID" value="MBB6453854.1"/>
    <property type="molecule type" value="Genomic_DNA"/>
</dbReference>
<dbReference type="PROSITE" id="PS51186">
    <property type="entry name" value="GNAT"/>
    <property type="match status" value="1"/>
</dbReference>
<organism evidence="2 3">
    <name type="scientific">Salirhabdus euzebyi</name>
    <dbReference type="NCBI Taxonomy" id="394506"/>
    <lineage>
        <taxon>Bacteria</taxon>
        <taxon>Bacillati</taxon>
        <taxon>Bacillota</taxon>
        <taxon>Bacilli</taxon>
        <taxon>Bacillales</taxon>
        <taxon>Bacillaceae</taxon>
        <taxon>Salirhabdus</taxon>
    </lineage>
</organism>
<keyword evidence="2" id="KW-0808">Transferase</keyword>
<evidence type="ECO:0000313" key="3">
    <source>
        <dbReference type="Proteomes" id="UP000581688"/>
    </source>
</evidence>
<keyword evidence="3" id="KW-1185">Reference proteome</keyword>
<sequence length="150" mass="17325">MNNYFIQELVTEDEIKLAFPVVKQLRGHLDISTYVSLVMEAQIKEGYKLYALTLNEDKIVAAIGFMPMITLYNGRFVWVCDLVTDDQERSKGYGETLLSYVEEWAKENGFALVSLSSGLQRKDSHRFYEEKVGYSRVSYVFNKQIQNLGK</sequence>
<accession>A0A841Q666</accession>
<protein>
    <submittedName>
        <fullName evidence="2">GNAT superfamily N-acetyltransferase</fullName>
    </submittedName>
</protein>
<dbReference type="AlphaFoldDB" id="A0A841Q666"/>
<name>A0A841Q666_9BACI</name>
<dbReference type="Proteomes" id="UP000581688">
    <property type="component" value="Unassembled WGS sequence"/>
</dbReference>
<gene>
    <name evidence="2" type="ORF">HNQ94_002305</name>
</gene>
<comment type="caution">
    <text evidence="2">The sequence shown here is derived from an EMBL/GenBank/DDBJ whole genome shotgun (WGS) entry which is preliminary data.</text>
</comment>
<dbReference type="InterPro" id="IPR016181">
    <property type="entry name" value="Acyl_CoA_acyltransferase"/>
</dbReference>
<dbReference type="Pfam" id="PF00583">
    <property type="entry name" value="Acetyltransf_1"/>
    <property type="match status" value="1"/>
</dbReference>
<evidence type="ECO:0000259" key="1">
    <source>
        <dbReference type="PROSITE" id="PS51186"/>
    </source>
</evidence>
<feature type="domain" description="N-acetyltransferase" evidence="1">
    <location>
        <begin position="5"/>
        <end position="150"/>
    </location>
</feature>
<dbReference type="SUPFAM" id="SSF55729">
    <property type="entry name" value="Acyl-CoA N-acyltransferases (Nat)"/>
    <property type="match status" value="1"/>
</dbReference>
<proteinExistence type="predicted"/>
<dbReference type="RefSeq" id="WP_174496602.1">
    <property type="nucleotide sequence ID" value="NZ_CADDWK010000008.1"/>
</dbReference>
<dbReference type="InterPro" id="IPR000182">
    <property type="entry name" value="GNAT_dom"/>
</dbReference>
<evidence type="ECO:0000313" key="2">
    <source>
        <dbReference type="EMBL" id="MBB6453854.1"/>
    </source>
</evidence>
<dbReference type="Gene3D" id="3.40.630.30">
    <property type="match status" value="1"/>
</dbReference>